<evidence type="ECO:0000256" key="8">
    <source>
        <dbReference type="ARBA" id="ARBA00023002"/>
    </source>
</evidence>
<dbReference type="Gene3D" id="3.30.70.2740">
    <property type="match status" value="1"/>
</dbReference>
<dbReference type="GO" id="GO:0004458">
    <property type="term" value="F:D-lactate dehydrogenase (cytochrome) activity"/>
    <property type="evidence" value="ECO:0007669"/>
    <property type="project" value="UniProtKB-EC"/>
</dbReference>
<keyword evidence="7" id="KW-0809">Transit peptide</keyword>
<evidence type="ECO:0000256" key="10">
    <source>
        <dbReference type="ARBA" id="ARBA00023140"/>
    </source>
</evidence>
<dbReference type="PROSITE" id="PS51387">
    <property type="entry name" value="FAD_PCMH"/>
    <property type="match status" value="1"/>
</dbReference>
<evidence type="ECO:0000256" key="3">
    <source>
        <dbReference type="ARBA" id="ARBA00004275"/>
    </source>
</evidence>
<dbReference type="GO" id="GO:0008720">
    <property type="term" value="F:D-lactate dehydrogenase (NAD+) activity"/>
    <property type="evidence" value="ECO:0007669"/>
    <property type="project" value="TreeGrafter"/>
</dbReference>
<evidence type="ECO:0000256" key="9">
    <source>
        <dbReference type="ARBA" id="ARBA00023128"/>
    </source>
</evidence>
<dbReference type="FunFam" id="3.30.465.10:FF:000016">
    <property type="entry name" value="probable D-lactate dehydrogenase, mitochondrial"/>
    <property type="match status" value="1"/>
</dbReference>
<protein>
    <recommendedName>
        <fullName evidence="11">D-lactate dehydrogenase (cytochrome)</fullName>
        <ecNumber evidence="11">1.1.2.4</ecNumber>
    </recommendedName>
</protein>
<comment type="cofactor">
    <cofactor evidence="1">
        <name>FAD</name>
        <dbReference type="ChEBI" id="CHEBI:57692"/>
    </cofactor>
</comment>
<evidence type="ECO:0000256" key="2">
    <source>
        <dbReference type="ARBA" id="ARBA00004173"/>
    </source>
</evidence>
<dbReference type="SUPFAM" id="SSF56176">
    <property type="entry name" value="FAD-binding/transporter-associated domain-like"/>
    <property type="match status" value="1"/>
</dbReference>
<dbReference type="InterPro" id="IPR016166">
    <property type="entry name" value="FAD-bd_PCMH"/>
</dbReference>
<dbReference type="GO" id="GO:1903457">
    <property type="term" value="P:lactate catabolic process"/>
    <property type="evidence" value="ECO:0007669"/>
    <property type="project" value="TreeGrafter"/>
</dbReference>
<comment type="similarity">
    <text evidence="4">Belongs to the FAD-binding oxidoreductase/transferase type 4 family.</text>
</comment>
<dbReference type="InterPro" id="IPR036318">
    <property type="entry name" value="FAD-bd_PCMH-like_sf"/>
</dbReference>
<keyword evidence="8" id="KW-0560">Oxidoreductase</keyword>
<dbReference type="PANTHER" id="PTHR11748">
    <property type="entry name" value="D-LACTATE DEHYDROGENASE"/>
    <property type="match status" value="1"/>
</dbReference>
<dbReference type="InterPro" id="IPR016164">
    <property type="entry name" value="FAD-linked_Oxase-like_C"/>
</dbReference>
<evidence type="ECO:0000313" key="13">
    <source>
        <dbReference type="EMBL" id="MDE49332.1"/>
    </source>
</evidence>
<dbReference type="GO" id="GO:0005777">
    <property type="term" value="C:peroxisome"/>
    <property type="evidence" value="ECO:0007669"/>
    <property type="project" value="UniProtKB-SubCell"/>
</dbReference>
<feature type="domain" description="FAD-binding PCMH-type" evidence="12">
    <location>
        <begin position="92"/>
        <end position="273"/>
    </location>
</feature>
<dbReference type="Pfam" id="PF01565">
    <property type="entry name" value="FAD_binding_4"/>
    <property type="match status" value="1"/>
</dbReference>
<dbReference type="GO" id="GO:0071949">
    <property type="term" value="F:FAD binding"/>
    <property type="evidence" value="ECO:0007669"/>
    <property type="project" value="InterPro"/>
</dbReference>
<keyword evidence="10" id="KW-0576">Peroxisome</keyword>
<dbReference type="EC" id="1.1.2.4" evidence="11"/>
<evidence type="ECO:0000256" key="11">
    <source>
        <dbReference type="ARBA" id="ARBA00038897"/>
    </source>
</evidence>
<evidence type="ECO:0000256" key="7">
    <source>
        <dbReference type="ARBA" id="ARBA00022946"/>
    </source>
</evidence>
<evidence type="ECO:0000256" key="4">
    <source>
        <dbReference type="ARBA" id="ARBA00008000"/>
    </source>
</evidence>
<evidence type="ECO:0000256" key="1">
    <source>
        <dbReference type="ARBA" id="ARBA00001974"/>
    </source>
</evidence>
<dbReference type="Gene3D" id="1.10.45.10">
    <property type="entry name" value="Vanillyl-alcohol Oxidase, Chain A, domain 4"/>
    <property type="match status" value="1"/>
</dbReference>
<organism evidence="13">
    <name type="scientific">Aceria tosichella</name>
    <name type="common">wheat curl mite</name>
    <dbReference type="NCBI Taxonomy" id="561515"/>
    <lineage>
        <taxon>Eukaryota</taxon>
        <taxon>Metazoa</taxon>
        <taxon>Ecdysozoa</taxon>
        <taxon>Arthropoda</taxon>
        <taxon>Chelicerata</taxon>
        <taxon>Arachnida</taxon>
        <taxon>Acari</taxon>
        <taxon>Acariformes</taxon>
        <taxon>Trombidiformes</taxon>
        <taxon>Prostigmata</taxon>
        <taxon>Eupodina</taxon>
        <taxon>Eriophyoidea</taxon>
        <taxon>Eriophyidae</taxon>
        <taxon>Eriophyinae</taxon>
        <taxon>Aceriini</taxon>
        <taxon>Aceria</taxon>
    </lineage>
</organism>
<sequence length="525" mass="57366">MLNNIVIRINRSTTSIVTKTRWASGTTILAGSSLSRKTYSIDAAYRDLRDIMRERGPADDVISKSNLDNNADHRISRSDPILENAAQDASSYTMKRPDLSLVPTCVEQISECVKYCYANDIPMVPVGARTGLEGGIHAMRGGVSFDMSQMKRLLQVNESDLDCHVEAGLSWRELNDQIRSTGLWFPVDPGADASLGGMASTSASGTNAVKYGTMRENVLGLEVVTRDGKVITTAGTKCRSKKSSAGLNLTNLFVGSEGTLGVISSVRLKLHALPSNMAVVTVAFPTVNEAVESVVQVMQCGLPVARIEFLDQPGVSACYQDSKLPNLDPNLPMLFIELHALTKSGLDDQVDILQDIFESQGASNFNWSSKQEERTQLWKARHNLHWSILKTKPGFANIDTDVCVPISRFPEMVAISHELIDKFGLDAPLMGHAGDGNFHSVILYDPKLPGEFEKAKQLGIEMGRVAIKLEGTVTGEHGVGRGKMDLIEEQFDDCTLETMYAIKLALDPKNLFNPDKVFKADNMGV</sequence>
<dbReference type="EMBL" id="GGYP01004561">
    <property type="protein sequence ID" value="MDE49332.1"/>
    <property type="molecule type" value="Transcribed_RNA"/>
</dbReference>
<dbReference type="Gene3D" id="3.30.465.10">
    <property type="match status" value="1"/>
</dbReference>
<dbReference type="InterPro" id="IPR006094">
    <property type="entry name" value="Oxid_FAD_bind_N"/>
</dbReference>
<dbReference type="Pfam" id="PF02913">
    <property type="entry name" value="FAD-oxidase_C"/>
    <property type="match status" value="1"/>
</dbReference>
<comment type="subcellular location">
    <subcellularLocation>
        <location evidence="2">Mitochondrion</location>
    </subcellularLocation>
    <subcellularLocation>
        <location evidence="3">Peroxisome</location>
    </subcellularLocation>
</comment>
<keyword evidence="5" id="KW-0285">Flavoprotein</keyword>
<evidence type="ECO:0000256" key="5">
    <source>
        <dbReference type="ARBA" id="ARBA00022630"/>
    </source>
</evidence>
<dbReference type="SUPFAM" id="SSF55103">
    <property type="entry name" value="FAD-linked oxidases, C-terminal domain"/>
    <property type="match status" value="1"/>
</dbReference>
<dbReference type="InterPro" id="IPR016169">
    <property type="entry name" value="FAD-bd_PCMH_sub2"/>
</dbReference>
<gene>
    <name evidence="13" type="primary">LDHD</name>
    <name evidence="13" type="ORF">g.16143</name>
</gene>
<evidence type="ECO:0000259" key="12">
    <source>
        <dbReference type="PROSITE" id="PS51387"/>
    </source>
</evidence>
<dbReference type="InterPro" id="IPR016171">
    <property type="entry name" value="Vanillyl_alc_oxidase_C-sub2"/>
</dbReference>
<evidence type="ECO:0000256" key="6">
    <source>
        <dbReference type="ARBA" id="ARBA00022827"/>
    </source>
</evidence>
<keyword evidence="9" id="KW-0496">Mitochondrion</keyword>
<dbReference type="PANTHER" id="PTHR11748:SF111">
    <property type="entry name" value="D-LACTATE DEHYDROGENASE, MITOCHONDRIAL-RELATED"/>
    <property type="match status" value="1"/>
</dbReference>
<accession>A0A6G1SH85</accession>
<name>A0A6G1SH85_9ACAR</name>
<proteinExistence type="inferred from homology"/>
<dbReference type="FunFam" id="3.30.70.2740:FF:000001">
    <property type="entry name" value="D-lactate dehydrogenase mitochondrial"/>
    <property type="match status" value="1"/>
</dbReference>
<dbReference type="InterPro" id="IPR004113">
    <property type="entry name" value="FAD-bd_oxidored_4_C"/>
</dbReference>
<dbReference type="FunFam" id="1.10.45.10:FF:000001">
    <property type="entry name" value="D-lactate dehydrogenase mitochondrial"/>
    <property type="match status" value="1"/>
</dbReference>
<reference evidence="13" key="1">
    <citation type="submission" date="2018-10" db="EMBL/GenBank/DDBJ databases">
        <title>Transcriptome assembly of Aceria tosichella (Wheat curl mite) Type 2.</title>
        <authorList>
            <person name="Scully E.D."/>
            <person name="Geib S.M."/>
            <person name="Palmer N.A."/>
            <person name="Gupta A.K."/>
            <person name="Sarath G."/>
            <person name="Tatineni S."/>
        </authorList>
    </citation>
    <scope>NUCLEOTIDE SEQUENCE</scope>
    <source>
        <strain evidence="13">LincolnNE</strain>
    </source>
</reference>
<dbReference type="GO" id="GO:0005739">
    <property type="term" value="C:mitochondrion"/>
    <property type="evidence" value="ECO:0007669"/>
    <property type="project" value="UniProtKB-SubCell"/>
</dbReference>
<keyword evidence="6" id="KW-0274">FAD</keyword>
<dbReference type="AlphaFoldDB" id="A0A6G1SH85"/>